<sequence>MKEHIQPQSPPSIDYQSLVFLAAGGSGIVYMIDEKRVLKEFYRDGFNVERRAFEGSERDIKGSERNFQQQT</sequence>
<evidence type="ECO:0000256" key="1">
    <source>
        <dbReference type="SAM" id="Phobius"/>
    </source>
</evidence>
<evidence type="ECO:0000313" key="3">
    <source>
        <dbReference type="Proteomes" id="UP000799770"/>
    </source>
</evidence>
<dbReference type="OrthoDB" id="1668230at2759"/>
<proteinExistence type="predicted"/>
<name>A0A6A5YFJ2_9PLEO</name>
<dbReference type="Proteomes" id="UP000799770">
    <property type="component" value="Unassembled WGS sequence"/>
</dbReference>
<evidence type="ECO:0000313" key="2">
    <source>
        <dbReference type="EMBL" id="KAF2106059.1"/>
    </source>
</evidence>
<keyword evidence="1" id="KW-0812">Transmembrane</keyword>
<keyword evidence="3" id="KW-1185">Reference proteome</keyword>
<dbReference type="EMBL" id="ML977367">
    <property type="protein sequence ID" value="KAF2106059.1"/>
    <property type="molecule type" value="Genomic_DNA"/>
</dbReference>
<dbReference type="AlphaFoldDB" id="A0A6A5YFJ2"/>
<organism evidence="2 3">
    <name type="scientific">Lophiotrema nucula</name>
    <dbReference type="NCBI Taxonomy" id="690887"/>
    <lineage>
        <taxon>Eukaryota</taxon>
        <taxon>Fungi</taxon>
        <taxon>Dikarya</taxon>
        <taxon>Ascomycota</taxon>
        <taxon>Pezizomycotina</taxon>
        <taxon>Dothideomycetes</taxon>
        <taxon>Pleosporomycetidae</taxon>
        <taxon>Pleosporales</taxon>
        <taxon>Lophiotremataceae</taxon>
        <taxon>Lophiotrema</taxon>
    </lineage>
</organism>
<protein>
    <submittedName>
        <fullName evidence="2">Uncharacterized protein</fullName>
    </submittedName>
</protein>
<feature type="transmembrane region" description="Helical" evidence="1">
    <location>
        <begin position="15"/>
        <end position="33"/>
    </location>
</feature>
<keyword evidence="1" id="KW-0472">Membrane</keyword>
<reference evidence="2" key="1">
    <citation type="journal article" date="2020" name="Stud. Mycol.">
        <title>101 Dothideomycetes genomes: a test case for predicting lifestyles and emergence of pathogens.</title>
        <authorList>
            <person name="Haridas S."/>
            <person name="Albert R."/>
            <person name="Binder M."/>
            <person name="Bloem J."/>
            <person name="Labutti K."/>
            <person name="Salamov A."/>
            <person name="Andreopoulos B."/>
            <person name="Baker S."/>
            <person name="Barry K."/>
            <person name="Bills G."/>
            <person name="Bluhm B."/>
            <person name="Cannon C."/>
            <person name="Castanera R."/>
            <person name="Culley D."/>
            <person name="Daum C."/>
            <person name="Ezra D."/>
            <person name="Gonzalez J."/>
            <person name="Henrissat B."/>
            <person name="Kuo A."/>
            <person name="Liang C."/>
            <person name="Lipzen A."/>
            <person name="Lutzoni F."/>
            <person name="Magnuson J."/>
            <person name="Mondo S."/>
            <person name="Nolan M."/>
            <person name="Ohm R."/>
            <person name="Pangilinan J."/>
            <person name="Park H.-J."/>
            <person name="Ramirez L."/>
            <person name="Alfaro M."/>
            <person name="Sun H."/>
            <person name="Tritt A."/>
            <person name="Yoshinaga Y."/>
            <person name="Zwiers L.-H."/>
            <person name="Turgeon B."/>
            <person name="Goodwin S."/>
            <person name="Spatafora J."/>
            <person name="Crous P."/>
            <person name="Grigoriev I."/>
        </authorList>
    </citation>
    <scope>NUCLEOTIDE SEQUENCE</scope>
    <source>
        <strain evidence="2">CBS 627.86</strain>
    </source>
</reference>
<keyword evidence="1" id="KW-1133">Transmembrane helix</keyword>
<gene>
    <name evidence="2" type="ORF">BDV96DRAFT_675895</name>
</gene>
<accession>A0A6A5YFJ2</accession>